<organism evidence="1 2">
    <name type="scientific">Nitrosomonas oligotropha</name>
    <dbReference type="NCBI Taxonomy" id="42354"/>
    <lineage>
        <taxon>Bacteria</taxon>
        <taxon>Pseudomonadati</taxon>
        <taxon>Pseudomonadota</taxon>
        <taxon>Betaproteobacteria</taxon>
        <taxon>Nitrosomonadales</taxon>
        <taxon>Nitrosomonadaceae</taxon>
        <taxon>Nitrosomonas</taxon>
    </lineage>
</organism>
<dbReference type="Proteomes" id="UP000244128">
    <property type="component" value="Unassembled WGS sequence"/>
</dbReference>
<sequence>MGDGKAIIIWKIKEKRYDAYISYRITRSMQGEPQLLALSLKGILNANSETGWPKQQNFSMDSFKIIARLAYKKEIGAPTQSYKFTDCTYNANSTEERIETFTCSLITRYSEQPESIRSESKVTFTRLTSLH</sequence>
<accession>A0A2T5HXW4</accession>
<proteinExistence type="predicted"/>
<comment type="caution">
    <text evidence="1">The sequence shown here is derived from an EMBL/GenBank/DDBJ whole genome shotgun (WGS) entry which is preliminary data.</text>
</comment>
<reference evidence="1 2" key="1">
    <citation type="submission" date="2018-04" db="EMBL/GenBank/DDBJ databases">
        <title>Active sludge and wastewater microbial communities from Klosterneuburg, Austria.</title>
        <authorList>
            <person name="Wagner M."/>
        </authorList>
    </citation>
    <scope>NUCLEOTIDE SEQUENCE [LARGE SCALE GENOMIC DNA]</scope>
    <source>
        <strain evidence="1 2">Nm49</strain>
    </source>
</reference>
<dbReference type="AlphaFoldDB" id="A0A2T5HXW4"/>
<gene>
    <name evidence="1" type="ORF">C8R26_11712</name>
</gene>
<evidence type="ECO:0000313" key="2">
    <source>
        <dbReference type="Proteomes" id="UP000244128"/>
    </source>
</evidence>
<name>A0A2T5HXW4_9PROT</name>
<dbReference type="EMBL" id="QAOI01000017">
    <property type="protein sequence ID" value="PTQ76419.1"/>
    <property type="molecule type" value="Genomic_DNA"/>
</dbReference>
<dbReference type="RefSeq" id="WP_107803685.1">
    <property type="nucleotide sequence ID" value="NZ_QAOI01000017.1"/>
</dbReference>
<protein>
    <submittedName>
        <fullName evidence="1">Uncharacterized protein</fullName>
    </submittedName>
</protein>
<evidence type="ECO:0000313" key="1">
    <source>
        <dbReference type="EMBL" id="PTQ76419.1"/>
    </source>
</evidence>